<feature type="chain" id="PRO_5040365474" evidence="3">
    <location>
        <begin position="24"/>
        <end position="235"/>
    </location>
</feature>
<evidence type="ECO:0000256" key="3">
    <source>
        <dbReference type="SAM" id="SignalP"/>
    </source>
</evidence>
<evidence type="ECO:0000256" key="2">
    <source>
        <dbReference type="SAM" id="Phobius"/>
    </source>
</evidence>
<keyword evidence="2" id="KW-1133">Transmembrane helix</keyword>
<name>A0A9N9INN7_9GLOM</name>
<keyword evidence="2" id="KW-0472">Membrane</keyword>
<gene>
    <name evidence="5" type="ORF">DERYTH_LOCUS16196</name>
</gene>
<feature type="domain" description="Reelin" evidence="4">
    <location>
        <begin position="40"/>
        <end position="152"/>
    </location>
</feature>
<reference evidence="5" key="1">
    <citation type="submission" date="2021-06" db="EMBL/GenBank/DDBJ databases">
        <authorList>
            <person name="Kallberg Y."/>
            <person name="Tangrot J."/>
            <person name="Rosling A."/>
        </authorList>
    </citation>
    <scope>NUCLEOTIDE SEQUENCE</scope>
    <source>
        <strain evidence="5">MA453B</strain>
    </source>
</reference>
<feature type="signal peptide" evidence="3">
    <location>
        <begin position="1"/>
        <end position="23"/>
    </location>
</feature>
<dbReference type="Gene3D" id="2.60.40.4060">
    <property type="entry name" value="Reeler domain"/>
    <property type="match status" value="1"/>
</dbReference>
<evidence type="ECO:0000313" key="5">
    <source>
        <dbReference type="EMBL" id="CAG8743269.1"/>
    </source>
</evidence>
<keyword evidence="6" id="KW-1185">Reference proteome</keyword>
<keyword evidence="3" id="KW-0732">Signal</keyword>
<dbReference type="Proteomes" id="UP000789405">
    <property type="component" value="Unassembled WGS sequence"/>
</dbReference>
<sequence>MTNLFVKTLLFLLVITIPFYVSAHSTGAATCDVNQMATSGHGQSQASDFSTFGGYAITTAKSGQQIAISITGTTNVEGVLLYTQDSSGRTGTFTIPTGYQSKSCGGSGTNTLTHTSSASKNMPIKFMWTPPSSTSGNITVSGIVVRNYNNWYKLQDVSFNPTVGTSTVSNVTSPDTGSSSSGSVSGSDSGVGSWFKNYLLFIVLMIIVVILYIVSSVTEAMLKNQRAKAKYYRNN</sequence>
<evidence type="ECO:0000256" key="1">
    <source>
        <dbReference type="SAM" id="MobiDB-lite"/>
    </source>
</evidence>
<protein>
    <submittedName>
        <fullName evidence="5">603_t:CDS:1</fullName>
    </submittedName>
</protein>
<organism evidence="5 6">
    <name type="scientific">Dentiscutata erythropus</name>
    <dbReference type="NCBI Taxonomy" id="1348616"/>
    <lineage>
        <taxon>Eukaryota</taxon>
        <taxon>Fungi</taxon>
        <taxon>Fungi incertae sedis</taxon>
        <taxon>Mucoromycota</taxon>
        <taxon>Glomeromycotina</taxon>
        <taxon>Glomeromycetes</taxon>
        <taxon>Diversisporales</taxon>
        <taxon>Gigasporaceae</taxon>
        <taxon>Dentiscutata</taxon>
    </lineage>
</organism>
<comment type="caution">
    <text evidence="5">The sequence shown here is derived from an EMBL/GenBank/DDBJ whole genome shotgun (WGS) entry which is preliminary data.</text>
</comment>
<proteinExistence type="predicted"/>
<keyword evidence="2" id="KW-0812">Transmembrane</keyword>
<dbReference type="EMBL" id="CAJVPY010013878">
    <property type="protein sequence ID" value="CAG8743269.1"/>
    <property type="molecule type" value="Genomic_DNA"/>
</dbReference>
<dbReference type="AlphaFoldDB" id="A0A9N9INN7"/>
<evidence type="ECO:0000259" key="4">
    <source>
        <dbReference type="Pfam" id="PF02014"/>
    </source>
</evidence>
<feature type="region of interest" description="Disordered" evidence="1">
    <location>
        <begin position="169"/>
        <end position="189"/>
    </location>
</feature>
<dbReference type="InterPro" id="IPR002861">
    <property type="entry name" value="Reeler_dom"/>
</dbReference>
<feature type="transmembrane region" description="Helical" evidence="2">
    <location>
        <begin position="198"/>
        <end position="222"/>
    </location>
</feature>
<accession>A0A9N9INN7</accession>
<dbReference type="CDD" id="cd08544">
    <property type="entry name" value="Reeler"/>
    <property type="match status" value="1"/>
</dbReference>
<evidence type="ECO:0000313" key="6">
    <source>
        <dbReference type="Proteomes" id="UP000789405"/>
    </source>
</evidence>
<dbReference type="Pfam" id="PF02014">
    <property type="entry name" value="Reeler"/>
    <property type="match status" value="1"/>
</dbReference>
<dbReference type="InterPro" id="IPR042307">
    <property type="entry name" value="Reeler_sf"/>
</dbReference>
<dbReference type="OrthoDB" id="2404727at2759"/>